<comment type="caution">
    <text evidence="1">The sequence shown here is derived from an EMBL/GenBank/DDBJ whole genome shotgun (WGS) entry which is preliminary data.</text>
</comment>
<evidence type="ECO:0000313" key="1">
    <source>
        <dbReference type="EMBL" id="NYE50141.1"/>
    </source>
</evidence>
<sequence>MPLAPGSQDAVRVAFRAGPGRLVGDGTAMHSGGVVRAGDGAYLNLHRPGTVRAVIDVPGALGRDLDRAAEVDGWSLFDAVLRRCRTARGQ</sequence>
<evidence type="ECO:0000313" key="2">
    <source>
        <dbReference type="Proteomes" id="UP000589036"/>
    </source>
</evidence>
<dbReference type="AlphaFoldDB" id="A0A852U1Z3"/>
<dbReference type="RefSeq" id="WP_179645671.1">
    <property type="nucleotide sequence ID" value="NZ_BAAAYY010000014.1"/>
</dbReference>
<reference evidence="1 2" key="1">
    <citation type="submission" date="2020-07" db="EMBL/GenBank/DDBJ databases">
        <title>Sequencing the genomes of 1000 actinobacteria strains.</title>
        <authorList>
            <person name="Klenk H.-P."/>
        </authorList>
    </citation>
    <scope>NUCLEOTIDE SEQUENCE [LARGE SCALE GENOMIC DNA]</scope>
    <source>
        <strain evidence="1 2">CXB654</strain>
    </source>
</reference>
<name>A0A852U1Z3_9ACTN</name>
<proteinExistence type="predicted"/>
<organism evidence="1 2">
    <name type="scientific">Spinactinospora alkalitolerans</name>
    <dbReference type="NCBI Taxonomy" id="687207"/>
    <lineage>
        <taxon>Bacteria</taxon>
        <taxon>Bacillati</taxon>
        <taxon>Actinomycetota</taxon>
        <taxon>Actinomycetes</taxon>
        <taxon>Streptosporangiales</taxon>
        <taxon>Nocardiopsidaceae</taxon>
        <taxon>Spinactinospora</taxon>
    </lineage>
</organism>
<protein>
    <submittedName>
        <fullName evidence="1">Uncharacterized protein</fullName>
    </submittedName>
</protein>
<accession>A0A852U1Z3</accession>
<dbReference type="Proteomes" id="UP000589036">
    <property type="component" value="Unassembled WGS sequence"/>
</dbReference>
<gene>
    <name evidence="1" type="ORF">HDA32_005261</name>
</gene>
<dbReference type="EMBL" id="JACCCC010000001">
    <property type="protein sequence ID" value="NYE50141.1"/>
    <property type="molecule type" value="Genomic_DNA"/>
</dbReference>
<keyword evidence="2" id="KW-1185">Reference proteome</keyword>